<sequence>MGGNARRAVVAGASGFIGQRLVAELRSAGYDVSTIGRGPHSSVTWGDAAGISRLIDGAQLLINLSGKNVGCRYTEAAREQILASRVDTTRALHSAVVQAALPPQMWLNASTATIYEHSIHKPNTESTGILGEGFSVDVARNWEEEFFTGELPSTRRVALRMAIVIGDGPATRKLLAIARLGLGGTQYDGWWPSHRRYRGIGPHPTGPVRSVWYRTAGQQRFSWIHVDDVLGAIWHVIEHEEISGAVNLAAPNPVVNHELMASLRQAVGRKIGLPVHRWMLEPAMFLLRVEPEMLLKSRWALPEVLQATGYRFKWPQLEAALADIVGSLGKESASH</sequence>
<gene>
    <name evidence="3" type="ORF">NUH22_09260</name>
</gene>
<proteinExistence type="predicted"/>
<dbReference type="Pfam" id="PF01370">
    <property type="entry name" value="Epimerase"/>
    <property type="match status" value="1"/>
</dbReference>
<evidence type="ECO:0000259" key="1">
    <source>
        <dbReference type="Pfam" id="PF01370"/>
    </source>
</evidence>
<reference evidence="3" key="1">
    <citation type="journal article" date="2022" name="Pest Manag. Sci.">
        <title>Glutamicibacter halophytocola-mediated host fitness of potato tuber moth on Solanaceae crops.</title>
        <authorList>
            <person name="Wang W."/>
            <person name="Xiao G."/>
            <person name="Du G."/>
            <person name="Chang L."/>
            <person name="Yang Y."/>
            <person name="Ye J."/>
            <person name="Chen B."/>
        </authorList>
    </citation>
    <scope>NUCLEOTIDE SEQUENCE</scope>
    <source>
        <strain evidence="3">S2</strain>
    </source>
</reference>
<feature type="domain" description="DUF1731" evidence="2">
    <location>
        <begin position="286"/>
        <end position="324"/>
    </location>
</feature>
<evidence type="ECO:0000313" key="3">
    <source>
        <dbReference type="EMBL" id="UUX57524.1"/>
    </source>
</evidence>
<dbReference type="RefSeq" id="WP_257745172.1">
    <property type="nucleotide sequence ID" value="NZ_CP102487.1"/>
</dbReference>
<dbReference type="PANTHER" id="PTHR11092:SF0">
    <property type="entry name" value="EPIMERASE FAMILY PROTEIN SDR39U1"/>
    <property type="match status" value="1"/>
</dbReference>
<dbReference type="PANTHER" id="PTHR11092">
    <property type="entry name" value="SUGAR NUCLEOTIDE EPIMERASE RELATED"/>
    <property type="match status" value="1"/>
</dbReference>
<dbReference type="Pfam" id="PF08338">
    <property type="entry name" value="DUF1731"/>
    <property type="match status" value="1"/>
</dbReference>
<evidence type="ECO:0000259" key="2">
    <source>
        <dbReference type="Pfam" id="PF08338"/>
    </source>
</evidence>
<dbReference type="Gene3D" id="3.40.50.720">
    <property type="entry name" value="NAD(P)-binding Rossmann-like Domain"/>
    <property type="match status" value="1"/>
</dbReference>
<dbReference type="EMBL" id="CP102487">
    <property type="protein sequence ID" value="UUX57524.1"/>
    <property type="molecule type" value="Genomic_DNA"/>
</dbReference>
<feature type="domain" description="NAD-dependent epimerase/dehydratase" evidence="1">
    <location>
        <begin position="9"/>
        <end position="127"/>
    </location>
</feature>
<dbReference type="AlphaFoldDB" id="A0AA95BPQ7"/>
<accession>A0AA95BPQ7</accession>
<evidence type="ECO:0000313" key="4">
    <source>
        <dbReference type="Proteomes" id="UP001060018"/>
    </source>
</evidence>
<organism evidence="3 4">
    <name type="scientific">Glutamicibacter halophytocola</name>
    <dbReference type="NCBI Taxonomy" id="1933880"/>
    <lineage>
        <taxon>Bacteria</taxon>
        <taxon>Bacillati</taxon>
        <taxon>Actinomycetota</taxon>
        <taxon>Actinomycetes</taxon>
        <taxon>Micrococcales</taxon>
        <taxon>Micrococcaceae</taxon>
        <taxon>Glutamicibacter</taxon>
    </lineage>
</organism>
<dbReference type="InterPro" id="IPR013549">
    <property type="entry name" value="DUF1731"/>
</dbReference>
<dbReference type="SUPFAM" id="SSF51735">
    <property type="entry name" value="NAD(P)-binding Rossmann-fold domains"/>
    <property type="match status" value="1"/>
</dbReference>
<name>A0AA95BPQ7_9MICC</name>
<dbReference type="InterPro" id="IPR001509">
    <property type="entry name" value="Epimerase_deHydtase"/>
</dbReference>
<dbReference type="Proteomes" id="UP001060018">
    <property type="component" value="Chromosome"/>
</dbReference>
<protein>
    <submittedName>
        <fullName evidence="3">DUF1731 domain-containing protein</fullName>
    </submittedName>
</protein>
<dbReference type="InterPro" id="IPR036291">
    <property type="entry name" value="NAD(P)-bd_dom_sf"/>
</dbReference>